<dbReference type="SUPFAM" id="SSF101874">
    <property type="entry name" value="YceI-like"/>
    <property type="match status" value="1"/>
</dbReference>
<name>A0A5D9CD84_9SPHN</name>
<dbReference type="Gene3D" id="2.40.128.110">
    <property type="entry name" value="Lipid/polyisoprenoid-binding, YceI-like"/>
    <property type="match status" value="1"/>
</dbReference>
<protein>
    <submittedName>
        <fullName evidence="3">YceI family protein</fullName>
    </submittedName>
</protein>
<feature type="signal peptide" evidence="1">
    <location>
        <begin position="1"/>
        <end position="20"/>
    </location>
</feature>
<sequence length="209" mass="21864">MKTPLILAAVGGLIALPVIAQMPKEAPGAADPSRVTAGTYKADPGHTQVGFNVMHLGFSYYRGLFGDISGTLTLDPKAPDKAKVSIDVPIAGVVTTHEKLNEHLKGADFFDAAKFPTAHFESTSVKVSGTKAVIAGNLTIKGITKPVTLDAHFVGAGKMFNPMTKANSEQVGFEATTTIKRSDFGVSYGIPLVPDAVPLTISVAFEKPA</sequence>
<dbReference type="AlphaFoldDB" id="A0A5D9CD84"/>
<comment type="caution">
    <text evidence="3">The sequence shown here is derived from an EMBL/GenBank/DDBJ whole genome shotgun (WGS) entry which is preliminary data.</text>
</comment>
<dbReference type="SMART" id="SM00867">
    <property type="entry name" value="YceI"/>
    <property type="match status" value="1"/>
</dbReference>
<feature type="domain" description="Lipid/polyisoprenoid-binding YceI-like" evidence="2">
    <location>
        <begin position="39"/>
        <end position="206"/>
    </location>
</feature>
<evidence type="ECO:0000313" key="4">
    <source>
        <dbReference type="Proteomes" id="UP000322077"/>
    </source>
</evidence>
<reference evidence="3 4" key="1">
    <citation type="submission" date="2019-08" db="EMBL/GenBank/DDBJ databases">
        <authorList>
            <person name="Wang G."/>
            <person name="Xu Z."/>
        </authorList>
    </citation>
    <scope>NUCLEOTIDE SEQUENCE [LARGE SCALE GENOMIC DNA]</scope>
    <source>
        <strain evidence="3 4">ZX</strain>
    </source>
</reference>
<dbReference type="InterPro" id="IPR007372">
    <property type="entry name" value="Lipid/polyisoprenoid-bd_YceI"/>
</dbReference>
<dbReference type="Proteomes" id="UP000322077">
    <property type="component" value="Unassembled WGS sequence"/>
</dbReference>
<dbReference type="PANTHER" id="PTHR34406:SF1">
    <property type="entry name" value="PROTEIN YCEI"/>
    <property type="match status" value="1"/>
</dbReference>
<gene>
    <name evidence="3" type="ORF">FYJ91_00595</name>
</gene>
<keyword evidence="4" id="KW-1185">Reference proteome</keyword>
<organism evidence="3 4">
    <name type="scientific">Sphingomonas montanisoli</name>
    <dbReference type="NCBI Taxonomy" id="2606412"/>
    <lineage>
        <taxon>Bacteria</taxon>
        <taxon>Pseudomonadati</taxon>
        <taxon>Pseudomonadota</taxon>
        <taxon>Alphaproteobacteria</taxon>
        <taxon>Sphingomonadales</taxon>
        <taxon>Sphingomonadaceae</taxon>
        <taxon>Sphingomonas</taxon>
    </lineage>
</organism>
<evidence type="ECO:0000259" key="2">
    <source>
        <dbReference type="SMART" id="SM00867"/>
    </source>
</evidence>
<dbReference type="EMBL" id="VTOU01000001">
    <property type="protein sequence ID" value="TZG29619.1"/>
    <property type="molecule type" value="Genomic_DNA"/>
</dbReference>
<keyword evidence="1" id="KW-0732">Signal</keyword>
<dbReference type="InterPro" id="IPR036761">
    <property type="entry name" value="TTHA0802/YceI-like_sf"/>
</dbReference>
<accession>A0A5D9CD84</accession>
<evidence type="ECO:0000313" key="3">
    <source>
        <dbReference type="EMBL" id="TZG29619.1"/>
    </source>
</evidence>
<feature type="chain" id="PRO_5022969043" evidence="1">
    <location>
        <begin position="21"/>
        <end position="209"/>
    </location>
</feature>
<proteinExistence type="predicted"/>
<evidence type="ECO:0000256" key="1">
    <source>
        <dbReference type="SAM" id="SignalP"/>
    </source>
</evidence>
<dbReference type="Pfam" id="PF04264">
    <property type="entry name" value="YceI"/>
    <property type="match status" value="1"/>
</dbReference>
<dbReference type="PANTHER" id="PTHR34406">
    <property type="entry name" value="PROTEIN YCEI"/>
    <property type="match status" value="1"/>
</dbReference>